<dbReference type="Ensembl" id="ENSSTUT00000082729.1">
    <property type="protein sequence ID" value="ENSSTUP00000077680.1"/>
    <property type="gene ID" value="ENSSTUG00000034266.1"/>
</dbReference>
<feature type="domain" description="Thioredoxin" evidence="10">
    <location>
        <begin position="54"/>
        <end position="149"/>
    </location>
</feature>
<dbReference type="InterPro" id="IPR036249">
    <property type="entry name" value="Thioredoxin-like_sf"/>
</dbReference>
<feature type="transmembrane region" description="Helical" evidence="9">
    <location>
        <begin position="203"/>
        <end position="229"/>
    </location>
</feature>
<reference evidence="11" key="2">
    <citation type="submission" date="2025-09" db="UniProtKB">
        <authorList>
            <consortium name="Ensembl"/>
        </authorList>
    </citation>
    <scope>IDENTIFICATION</scope>
</reference>
<evidence type="ECO:0000256" key="2">
    <source>
        <dbReference type="ARBA" id="ARBA00022448"/>
    </source>
</evidence>
<keyword evidence="9" id="KW-0812">Transmembrane</keyword>
<dbReference type="InterPro" id="IPR052454">
    <property type="entry name" value="TMX_domain-containing"/>
</dbReference>
<dbReference type="OMA" id="PLMSCMA"/>
<evidence type="ECO:0000313" key="12">
    <source>
        <dbReference type="Proteomes" id="UP000472277"/>
    </source>
</evidence>
<proteinExistence type="predicted"/>
<evidence type="ECO:0000256" key="4">
    <source>
        <dbReference type="ARBA" id="ARBA00022824"/>
    </source>
</evidence>
<dbReference type="GO" id="GO:0015036">
    <property type="term" value="F:disulfide oxidoreductase activity"/>
    <property type="evidence" value="ECO:0007669"/>
    <property type="project" value="TreeGrafter"/>
</dbReference>
<evidence type="ECO:0000256" key="9">
    <source>
        <dbReference type="SAM" id="Phobius"/>
    </source>
</evidence>
<dbReference type="Pfam" id="PF00085">
    <property type="entry name" value="Thioredoxin"/>
    <property type="match status" value="1"/>
</dbReference>
<keyword evidence="12" id="KW-1185">Reference proteome</keyword>
<name>A0A674C1U4_SALTR</name>
<protein>
    <submittedName>
        <fullName evidence="11">Thioredoxin-related transmembrane protein 1-like</fullName>
    </submittedName>
</protein>
<dbReference type="GO" id="GO:0005789">
    <property type="term" value="C:endoplasmic reticulum membrane"/>
    <property type="evidence" value="ECO:0007669"/>
    <property type="project" value="UniProtKB-SubCell"/>
</dbReference>
<dbReference type="GeneTree" id="ENSGT00940000160301"/>
<keyword evidence="4" id="KW-0256">Endoplasmic reticulum</keyword>
<dbReference type="InterPro" id="IPR013766">
    <property type="entry name" value="Thioredoxin_domain"/>
</dbReference>
<keyword evidence="7" id="KW-1015">Disulfide bond</keyword>
<keyword evidence="6 9" id="KW-1133">Transmembrane helix</keyword>
<organism evidence="11 12">
    <name type="scientific">Salmo trutta</name>
    <name type="common">Brown trout</name>
    <dbReference type="NCBI Taxonomy" id="8032"/>
    <lineage>
        <taxon>Eukaryota</taxon>
        <taxon>Metazoa</taxon>
        <taxon>Chordata</taxon>
        <taxon>Craniata</taxon>
        <taxon>Vertebrata</taxon>
        <taxon>Euteleostomi</taxon>
        <taxon>Actinopterygii</taxon>
        <taxon>Neopterygii</taxon>
        <taxon>Teleostei</taxon>
        <taxon>Protacanthopterygii</taxon>
        <taxon>Salmoniformes</taxon>
        <taxon>Salmonidae</taxon>
        <taxon>Salmoninae</taxon>
        <taxon>Salmo</taxon>
    </lineage>
</organism>
<reference evidence="11" key="1">
    <citation type="submission" date="2025-08" db="UniProtKB">
        <authorList>
            <consortium name="Ensembl"/>
        </authorList>
    </citation>
    <scope>IDENTIFICATION</scope>
</reference>
<gene>
    <name evidence="11" type="primary">tmx4</name>
</gene>
<dbReference type="PANTHER" id="PTHR46107">
    <property type="entry name" value="DUMPY: SHORTER THAN WILD-TYPE"/>
    <property type="match status" value="1"/>
</dbReference>
<evidence type="ECO:0000256" key="3">
    <source>
        <dbReference type="ARBA" id="ARBA00022729"/>
    </source>
</evidence>
<evidence type="ECO:0000256" key="1">
    <source>
        <dbReference type="ARBA" id="ARBA00004389"/>
    </source>
</evidence>
<keyword evidence="2" id="KW-0813">Transport</keyword>
<evidence type="ECO:0000256" key="6">
    <source>
        <dbReference type="ARBA" id="ARBA00022989"/>
    </source>
</evidence>
<keyword evidence="9" id="KW-0472">Membrane</keyword>
<dbReference type="Proteomes" id="UP000472277">
    <property type="component" value="Chromosome 25"/>
</dbReference>
<accession>A0A674C1U4</accession>
<dbReference type="Gene3D" id="3.40.30.10">
    <property type="entry name" value="Glutaredoxin"/>
    <property type="match status" value="1"/>
</dbReference>
<keyword evidence="3" id="KW-0732">Signal</keyword>
<evidence type="ECO:0000259" key="10">
    <source>
        <dbReference type="Pfam" id="PF00085"/>
    </source>
</evidence>
<keyword evidence="5" id="KW-0249">Electron transport</keyword>
<dbReference type="PANTHER" id="PTHR46107:SF1">
    <property type="entry name" value="THIOREDOXIN-RELATED TRANSMEMBRANE PROTEIN 4"/>
    <property type="match status" value="1"/>
</dbReference>
<evidence type="ECO:0000256" key="5">
    <source>
        <dbReference type="ARBA" id="ARBA00022982"/>
    </source>
</evidence>
<evidence type="ECO:0000256" key="7">
    <source>
        <dbReference type="ARBA" id="ARBA00023157"/>
    </source>
</evidence>
<dbReference type="SUPFAM" id="SSF52833">
    <property type="entry name" value="Thioredoxin-like"/>
    <property type="match status" value="1"/>
</dbReference>
<keyword evidence="8" id="KW-0676">Redox-active center</keyword>
<dbReference type="AlphaFoldDB" id="A0A674C1U4"/>
<evidence type="ECO:0000256" key="8">
    <source>
        <dbReference type="ARBA" id="ARBA00023284"/>
    </source>
</evidence>
<sequence>MAQLKTKRSCKLLCQTNSPSCKLSCSQLFQPLLSIILVSSIASSAVAETETGVLTITDANWTVTMDGEWMIKFVAPWCPACAQLKEQWERFSSLAAAMGVSVGEVDVTEQPGLSGRFLVTTLPTIFHVKEGSVRRYVSVREAEEFHAYVSNRRWEEVEPLPSWKSPTSPLMSCMAGLFRLSLWIRLTHGYLTGDLGMPVWGSYLSFAMATLVTGLLMGLVLVLVADCLCPSRQKRKEERGERMSPQNKARMHIHTHTQRQCVISALQRVFVSSRSVCEYGGEEASVGSR</sequence>
<comment type="subcellular location">
    <subcellularLocation>
        <location evidence="1">Endoplasmic reticulum membrane</location>
        <topology evidence="1">Single-pass membrane protein</topology>
    </subcellularLocation>
</comment>
<dbReference type="InParanoid" id="A0A674C1U4"/>
<evidence type="ECO:0000313" key="11">
    <source>
        <dbReference type="Ensembl" id="ENSSTUP00000077680.1"/>
    </source>
</evidence>